<dbReference type="Gene3D" id="2.60.120.10">
    <property type="entry name" value="Jelly Rolls"/>
    <property type="match status" value="2"/>
</dbReference>
<comment type="similarity">
    <text evidence="1 2">Belongs to the pirin family.</text>
</comment>
<reference evidence="4 5" key="1">
    <citation type="submission" date="2024-10" db="EMBL/GenBank/DDBJ databases">
        <title>The Natural Products Discovery Center: Release of the First 8490 Sequenced Strains for Exploring Actinobacteria Biosynthetic Diversity.</title>
        <authorList>
            <person name="Kalkreuter E."/>
            <person name="Kautsar S.A."/>
            <person name="Yang D."/>
            <person name="Bader C.D."/>
            <person name="Teijaro C.N."/>
            <person name="Fluegel L."/>
            <person name="Davis C.M."/>
            <person name="Simpson J.R."/>
            <person name="Lauterbach L."/>
            <person name="Steele A.D."/>
            <person name="Gui C."/>
            <person name="Meng S."/>
            <person name="Li G."/>
            <person name="Viehrig K."/>
            <person name="Ye F."/>
            <person name="Su P."/>
            <person name="Kiefer A.F."/>
            <person name="Nichols A."/>
            <person name="Cepeda A.J."/>
            <person name="Yan W."/>
            <person name="Fan B."/>
            <person name="Jiang Y."/>
            <person name="Adhikari A."/>
            <person name="Zheng C.-J."/>
            <person name="Schuster L."/>
            <person name="Cowan T.M."/>
            <person name="Smanski M.J."/>
            <person name="Chevrette M.G."/>
            <person name="De Carvalho L.P.S."/>
            <person name="Shen B."/>
        </authorList>
    </citation>
    <scope>NUCLEOTIDE SEQUENCE [LARGE SCALE GENOMIC DNA]</scope>
    <source>
        <strain evidence="4 5">NPDC004045</strain>
    </source>
</reference>
<keyword evidence="5" id="KW-1185">Reference proteome</keyword>
<dbReference type="Pfam" id="PF02678">
    <property type="entry name" value="Pirin"/>
    <property type="match status" value="1"/>
</dbReference>
<feature type="domain" description="Pirin N-terminal" evidence="3">
    <location>
        <begin position="26"/>
        <end position="127"/>
    </location>
</feature>
<dbReference type="InterPro" id="IPR011051">
    <property type="entry name" value="RmlC_Cupin_sf"/>
</dbReference>
<proteinExistence type="inferred from homology"/>
<sequence>MTTAEQVRVIPAGQRWHWRNEWLESRQSFPATGDFVLAEHAHGMLLIHNEDTVAPGEGFDTHQHRDMEILTWVLEGTVVHQDSAGHSGLIHPGLAQRMSAGRGIRHSERNGAGYTERERLHVVQMWVPPDVAGVEPSYQEADVTEALRGGELVTVASGMPGRRSEAAIGLGNSHVSFHVARLAAGAEIEVPDAPYGHFFVARGAVDFEGAGALGQGDVVRLTSAGGRRVRASEPAEVLLWEMDAAVGA</sequence>
<dbReference type="InterPro" id="IPR014710">
    <property type="entry name" value="RmlC-like_jellyroll"/>
</dbReference>
<dbReference type="EMBL" id="JBIAMX010000009">
    <property type="protein sequence ID" value="MFF0544522.1"/>
    <property type="molecule type" value="Genomic_DNA"/>
</dbReference>
<dbReference type="InterPro" id="IPR012093">
    <property type="entry name" value="Pirin"/>
</dbReference>
<comment type="caution">
    <text evidence="4">The sequence shown here is derived from an EMBL/GenBank/DDBJ whole genome shotgun (WGS) entry which is preliminary data.</text>
</comment>
<evidence type="ECO:0000313" key="5">
    <source>
        <dbReference type="Proteomes" id="UP001601444"/>
    </source>
</evidence>
<dbReference type="SUPFAM" id="SSF51182">
    <property type="entry name" value="RmlC-like cupins"/>
    <property type="match status" value="1"/>
</dbReference>
<dbReference type="InterPro" id="IPR003829">
    <property type="entry name" value="Pirin_N_dom"/>
</dbReference>
<evidence type="ECO:0000256" key="2">
    <source>
        <dbReference type="RuleBase" id="RU003457"/>
    </source>
</evidence>
<dbReference type="PANTHER" id="PTHR43212">
    <property type="entry name" value="QUERCETIN 2,3-DIOXYGENASE"/>
    <property type="match status" value="1"/>
</dbReference>
<dbReference type="Proteomes" id="UP001601444">
    <property type="component" value="Unassembled WGS sequence"/>
</dbReference>
<protein>
    <submittedName>
        <fullName evidence="4">Pirin family protein</fullName>
    </submittedName>
</protein>
<dbReference type="PIRSF" id="PIRSF006232">
    <property type="entry name" value="Pirin"/>
    <property type="match status" value="1"/>
</dbReference>
<gene>
    <name evidence="4" type="ORF">ACFYTF_16960</name>
</gene>
<dbReference type="RefSeq" id="WP_387701056.1">
    <property type="nucleotide sequence ID" value="NZ_JBIAMX010000009.1"/>
</dbReference>
<name>A0ABW6PQ28_9NOCA</name>
<organism evidence="4 5">
    <name type="scientific">Nocardia thailandica</name>
    <dbReference type="NCBI Taxonomy" id="257275"/>
    <lineage>
        <taxon>Bacteria</taxon>
        <taxon>Bacillati</taxon>
        <taxon>Actinomycetota</taxon>
        <taxon>Actinomycetes</taxon>
        <taxon>Mycobacteriales</taxon>
        <taxon>Nocardiaceae</taxon>
        <taxon>Nocardia</taxon>
    </lineage>
</organism>
<evidence type="ECO:0000259" key="3">
    <source>
        <dbReference type="Pfam" id="PF02678"/>
    </source>
</evidence>
<evidence type="ECO:0000313" key="4">
    <source>
        <dbReference type="EMBL" id="MFF0544522.1"/>
    </source>
</evidence>
<accession>A0ABW6PQ28</accession>
<evidence type="ECO:0000256" key="1">
    <source>
        <dbReference type="ARBA" id="ARBA00008416"/>
    </source>
</evidence>
<dbReference type="PANTHER" id="PTHR43212:SF3">
    <property type="entry name" value="QUERCETIN 2,3-DIOXYGENASE"/>
    <property type="match status" value="1"/>
</dbReference>